<comment type="caution">
    <text evidence="1">The sequence shown here is derived from an EMBL/GenBank/DDBJ whole genome shotgun (WGS) entry which is preliminary data.</text>
</comment>
<sequence length="85" mass="9502">MFLAPGWSGYEPLIDVLQEVFPGEAVAAPSLRGQKKEVPLHFGGTRRINLMMLLALRIIRLVSNFVTILQNKRKMISKLATAILI</sequence>
<dbReference type="AlphaFoldDB" id="A0A7J7L3Y2"/>
<dbReference type="Proteomes" id="UP000541444">
    <property type="component" value="Unassembled WGS sequence"/>
</dbReference>
<dbReference type="EMBL" id="JACGCM010002659">
    <property type="protein sequence ID" value="KAF6137303.1"/>
    <property type="molecule type" value="Genomic_DNA"/>
</dbReference>
<organism evidence="1 2">
    <name type="scientific">Kingdonia uniflora</name>
    <dbReference type="NCBI Taxonomy" id="39325"/>
    <lineage>
        <taxon>Eukaryota</taxon>
        <taxon>Viridiplantae</taxon>
        <taxon>Streptophyta</taxon>
        <taxon>Embryophyta</taxon>
        <taxon>Tracheophyta</taxon>
        <taxon>Spermatophyta</taxon>
        <taxon>Magnoliopsida</taxon>
        <taxon>Ranunculales</taxon>
        <taxon>Circaeasteraceae</taxon>
        <taxon>Kingdonia</taxon>
    </lineage>
</organism>
<gene>
    <name evidence="1" type="ORF">GIB67_036340</name>
</gene>
<accession>A0A7J7L3Y2</accession>
<evidence type="ECO:0000313" key="2">
    <source>
        <dbReference type="Proteomes" id="UP000541444"/>
    </source>
</evidence>
<keyword evidence="2" id="KW-1185">Reference proteome</keyword>
<evidence type="ECO:0000313" key="1">
    <source>
        <dbReference type="EMBL" id="KAF6137303.1"/>
    </source>
</evidence>
<protein>
    <submittedName>
        <fullName evidence="1">Uncharacterized protein</fullName>
    </submittedName>
</protein>
<reference evidence="1 2" key="1">
    <citation type="journal article" date="2020" name="IScience">
        <title>Genome Sequencing of the Endangered Kingdonia uniflora (Circaeasteraceae, Ranunculales) Reveals Potential Mechanisms of Evolutionary Specialization.</title>
        <authorList>
            <person name="Sun Y."/>
            <person name="Deng T."/>
            <person name="Zhang A."/>
            <person name="Moore M.J."/>
            <person name="Landis J.B."/>
            <person name="Lin N."/>
            <person name="Zhang H."/>
            <person name="Zhang X."/>
            <person name="Huang J."/>
            <person name="Zhang X."/>
            <person name="Sun H."/>
            <person name="Wang H."/>
        </authorList>
    </citation>
    <scope>NUCLEOTIDE SEQUENCE [LARGE SCALE GENOMIC DNA]</scope>
    <source>
        <strain evidence="1">TB1705</strain>
        <tissue evidence="1">Leaf</tissue>
    </source>
</reference>
<name>A0A7J7L3Y2_9MAGN</name>
<proteinExistence type="predicted"/>